<accession>A0A381QJN2</accession>
<feature type="region of interest" description="Disordered" evidence="1">
    <location>
        <begin position="128"/>
        <end position="155"/>
    </location>
</feature>
<evidence type="ECO:0000313" key="2">
    <source>
        <dbReference type="EMBL" id="SUZ79114.1"/>
    </source>
</evidence>
<feature type="compositionally biased region" description="Acidic residues" evidence="1">
    <location>
        <begin position="44"/>
        <end position="53"/>
    </location>
</feature>
<dbReference type="AlphaFoldDB" id="A0A381QJN2"/>
<name>A0A381QJN2_9ZZZZ</name>
<proteinExistence type="predicted"/>
<organism evidence="2">
    <name type="scientific">marine metagenome</name>
    <dbReference type="NCBI Taxonomy" id="408172"/>
    <lineage>
        <taxon>unclassified sequences</taxon>
        <taxon>metagenomes</taxon>
        <taxon>ecological metagenomes</taxon>
    </lineage>
</organism>
<evidence type="ECO:0000256" key="1">
    <source>
        <dbReference type="SAM" id="MobiDB-lite"/>
    </source>
</evidence>
<protein>
    <submittedName>
        <fullName evidence="2">Uncharacterized protein</fullName>
    </submittedName>
</protein>
<dbReference type="EMBL" id="UINC01001373">
    <property type="protein sequence ID" value="SUZ79114.1"/>
    <property type="molecule type" value="Genomic_DNA"/>
</dbReference>
<feature type="region of interest" description="Disordered" evidence="1">
    <location>
        <begin position="21"/>
        <end position="53"/>
    </location>
</feature>
<gene>
    <name evidence="2" type="ORF">METZ01_LOCUS31968</name>
</gene>
<reference evidence="2" key="1">
    <citation type="submission" date="2018-05" db="EMBL/GenBank/DDBJ databases">
        <authorList>
            <person name="Lanie J.A."/>
            <person name="Ng W.-L."/>
            <person name="Kazmierczak K.M."/>
            <person name="Andrzejewski T.M."/>
            <person name="Davidsen T.M."/>
            <person name="Wayne K.J."/>
            <person name="Tettelin H."/>
            <person name="Glass J.I."/>
            <person name="Rusch D."/>
            <person name="Podicherti R."/>
            <person name="Tsui H.-C.T."/>
            <person name="Winkler M.E."/>
        </authorList>
    </citation>
    <scope>NUCLEOTIDE SEQUENCE</scope>
</reference>
<sequence>MWFTEKSKFENLNKAVLQVVNPSANPPDAPEEEVQPEATPEAQETSDENAEVLQENVEESLELQVKMALSDINVEGKWKKGKLHVPAKHVDKVDKHLRSQGVKDTFHIMGEENKSNFADAIAKFKKRGGKVNKMPDSPNYGNYGHGMSKKDKEDAKNIIKYRDEKGYALKK</sequence>